<dbReference type="EC" id="2.7.11.1" evidence="1"/>
<keyword evidence="11" id="KW-0812">Transmembrane</keyword>
<dbReference type="SUPFAM" id="SSF54184">
    <property type="entry name" value="Penicillin-binding protein 2x (pbp-2x), c-terminal domain"/>
    <property type="match status" value="1"/>
</dbReference>
<name>A0A1F2USZ9_9ACTN</name>
<keyword evidence="6 9" id="KW-0067">ATP-binding</keyword>
<dbReference type="GO" id="GO:0004674">
    <property type="term" value="F:protein serine/threonine kinase activity"/>
    <property type="evidence" value="ECO:0007669"/>
    <property type="project" value="UniProtKB-KW"/>
</dbReference>
<evidence type="ECO:0000256" key="7">
    <source>
        <dbReference type="ARBA" id="ARBA00047899"/>
    </source>
</evidence>
<accession>A0A1F2USZ9</accession>
<dbReference type="Pfam" id="PF00069">
    <property type="entry name" value="Pkinase"/>
    <property type="match status" value="1"/>
</dbReference>
<keyword evidence="4 9" id="KW-0547">Nucleotide-binding</keyword>
<dbReference type="Pfam" id="PF03793">
    <property type="entry name" value="PASTA"/>
    <property type="match status" value="4"/>
</dbReference>
<keyword evidence="11" id="KW-0472">Membrane</keyword>
<feature type="region of interest" description="Disordered" evidence="10">
    <location>
        <begin position="297"/>
        <end position="317"/>
    </location>
</feature>
<dbReference type="Proteomes" id="UP000178086">
    <property type="component" value="Unassembled WGS sequence"/>
</dbReference>
<keyword evidence="5" id="KW-0418">Kinase</keyword>
<dbReference type="PANTHER" id="PTHR43289">
    <property type="entry name" value="MITOGEN-ACTIVATED PROTEIN KINASE KINASE KINASE 20-RELATED"/>
    <property type="match status" value="1"/>
</dbReference>
<feature type="domain" description="PASTA" evidence="13">
    <location>
        <begin position="489"/>
        <end position="555"/>
    </location>
</feature>
<organism evidence="14 15">
    <name type="scientific">Candidatus Aquicultor primus</name>
    <dbReference type="NCBI Taxonomy" id="1797195"/>
    <lineage>
        <taxon>Bacteria</taxon>
        <taxon>Bacillati</taxon>
        <taxon>Actinomycetota</taxon>
        <taxon>Candidatus Aquicultoria</taxon>
        <taxon>Candidatus Aquicultorales</taxon>
        <taxon>Candidatus Aquicultoraceae</taxon>
        <taxon>Candidatus Aquicultor</taxon>
    </lineage>
</organism>
<evidence type="ECO:0000256" key="2">
    <source>
        <dbReference type="ARBA" id="ARBA00022527"/>
    </source>
</evidence>
<dbReference type="SUPFAM" id="SSF56112">
    <property type="entry name" value="Protein kinase-like (PK-like)"/>
    <property type="match status" value="1"/>
</dbReference>
<evidence type="ECO:0000256" key="9">
    <source>
        <dbReference type="PROSITE-ProRule" id="PRU10141"/>
    </source>
</evidence>
<dbReference type="GO" id="GO:0045717">
    <property type="term" value="P:negative regulation of fatty acid biosynthetic process"/>
    <property type="evidence" value="ECO:0007669"/>
    <property type="project" value="UniProtKB-ARBA"/>
</dbReference>
<dbReference type="CDD" id="cd14014">
    <property type="entry name" value="STKc_PknB_like"/>
    <property type="match status" value="1"/>
</dbReference>
<evidence type="ECO:0000256" key="6">
    <source>
        <dbReference type="ARBA" id="ARBA00022840"/>
    </source>
</evidence>
<proteinExistence type="predicted"/>
<dbReference type="PROSITE" id="PS51178">
    <property type="entry name" value="PASTA"/>
    <property type="match status" value="4"/>
</dbReference>
<feature type="domain" description="PASTA" evidence="13">
    <location>
        <begin position="556"/>
        <end position="623"/>
    </location>
</feature>
<feature type="binding site" evidence="9">
    <location>
        <position position="46"/>
    </location>
    <ligand>
        <name>ATP</name>
        <dbReference type="ChEBI" id="CHEBI:30616"/>
    </ligand>
</feature>
<dbReference type="InterPro" id="IPR011009">
    <property type="entry name" value="Kinase-like_dom_sf"/>
</dbReference>
<protein>
    <recommendedName>
        <fullName evidence="1">non-specific serine/threonine protein kinase</fullName>
        <ecNumber evidence="1">2.7.11.1</ecNumber>
    </recommendedName>
</protein>
<feature type="transmembrane region" description="Helical" evidence="11">
    <location>
        <begin position="324"/>
        <end position="346"/>
    </location>
</feature>
<dbReference type="InterPro" id="IPR005543">
    <property type="entry name" value="PASTA_dom"/>
</dbReference>
<dbReference type="EMBL" id="MELI01000002">
    <property type="protein sequence ID" value="OFW36032.1"/>
    <property type="molecule type" value="Genomic_DNA"/>
</dbReference>
<evidence type="ECO:0000256" key="10">
    <source>
        <dbReference type="SAM" id="MobiDB-lite"/>
    </source>
</evidence>
<feature type="domain" description="Protein kinase" evidence="12">
    <location>
        <begin position="17"/>
        <end position="273"/>
    </location>
</feature>
<evidence type="ECO:0000256" key="4">
    <source>
        <dbReference type="ARBA" id="ARBA00022741"/>
    </source>
</evidence>
<sequence>MGVLDQPMEQQVFNDRYQIIAKIGSGGMADVYKAMDSVLERPVAIKVLHRHFAEDEDFVTRFRREAQAAANLNHPNIVSIYDWGSQNSTYFIVMELLEGESLKQHIQSKGVLDIREAMEITKKVLSALGFAHRNDIIHRDIKPHNIIITKDDEVKVTDFGIARAGVSTMTQTGTILGTAHYLSPEQARGHEVGVTSDLYSAGVVLYEMVTGRIPFDGENPVAIALKHVHEAPVRPSEINPEVTPALQTIILKAMAKNPESRYQSAAEMRNDIMRLMEGMPIVAIPPDEQETLIMAPSHGSRNDATTQRQAPRPIPAPAKTKPNWPAIFIAVVLVLAASMAGGWFLVSSGILGGPEMITIPDLTNKTEAEAAAMLNAKGLKLGEVNEAFSNTLDPGVVISQQPGAGEKLEEGKEVAVTVSKGSELVTVPDVIGDTSAVATNKINKAGLTLGDSKYEFSEEFDQDEVISTDPEIGEDVPADTEINLLISKGQDSVQIQDVEGKTSAEAKSIMEGDGLQVTLSESFHDTIDKGAVIRTVPVAGSLAKKSSNVTVYVSKGPELITVPDVLEKLEDEAKAILAEKGFNIDVQILNGVPVGQDNRVISQDPSKGEQRRKGTVVLIVVGNSAE</sequence>
<dbReference type="InterPro" id="IPR017441">
    <property type="entry name" value="Protein_kinase_ATP_BS"/>
</dbReference>
<dbReference type="CDD" id="cd06577">
    <property type="entry name" value="PASTA_pknB"/>
    <property type="match status" value="4"/>
</dbReference>
<feature type="domain" description="PASTA" evidence="13">
    <location>
        <begin position="353"/>
        <end position="420"/>
    </location>
</feature>
<dbReference type="AlphaFoldDB" id="A0A1F2USZ9"/>
<feature type="domain" description="PASTA" evidence="13">
    <location>
        <begin position="421"/>
        <end position="488"/>
    </location>
</feature>
<evidence type="ECO:0000259" key="13">
    <source>
        <dbReference type="PROSITE" id="PS51178"/>
    </source>
</evidence>
<evidence type="ECO:0000259" key="12">
    <source>
        <dbReference type="PROSITE" id="PS50011"/>
    </source>
</evidence>
<evidence type="ECO:0000313" key="15">
    <source>
        <dbReference type="Proteomes" id="UP000178086"/>
    </source>
</evidence>
<keyword evidence="3" id="KW-0808">Transferase</keyword>
<dbReference type="PROSITE" id="PS00108">
    <property type="entry name" value="PROTEIN_KINASE_ST"/>
    <property type="match status" value="1"/>
</dbReference>
<evidence type="ECO:0000256" key="5">
    <source>
        <dbReference type="ARBA" id="ARBA00022777"/>
    </source>
</evidence>
<reference evidence="14 15" key="1">
    <citation type="journal article" date="2016" name="Nat. Commun.">
        <title>Thousands of microbial genomes shed light on interconnected biogeochemical processes in an aquifer system.</title>
        <authorList>
            <person name="Anantharaman K."/>
            <person name="Brown C.T."/>
            <person name="Hug L.A."/>
            <person name="Sharon I."/>
            <person name="Castelle C.J."/>
            <person name="Probst A.J."/>
            <person name="Thomas B.C."/>
            <person name="Singh A."/>
            <person name="Wilkins M.J."/>
            <person name="Karaoz U."/>
            <person name="Brodie E.L."/>
            <person name="Williams K.H."/>
            <person name="Hubbard S.S."/>
            <person name="Banfield J.F."/>
        </authorList>
    </citation>
    <scope>NUCLEOTIDE SEQUENCE [LARGE SCALE GENOMIC DNA]</scope>
</reference>
<dbReference type="InterPro" id="IPR008271">
    <property type="entry name" value="Ser/Thr_kinase_AS"/>
</dbReference>
<dbReference type="InterPro" id="IPR000719">
    <property type="entry name" value="Prot_kinase_dom"/>
</dbReference>
<dbReference type="PANTHER" id="PTHR43289:SF34">
    <property type="entry name" value="SERINE_THREONINE-PROTEIN KINASE YBDM-RELATED"/>
    <property type="match status" value="1"/>
</dbReference>
<evidence type="ECO:0000256" key="1">
    <source>
        <dbReference type="ARBA" id="ARBA00012513"/>
    </source>
</evidence>
<keyword evidence="2" id="KW-0723">Serine/threonine-protein kinase</keyword>
<evidence type="ECO:0000256" key="11">
    <source>
        <dbReference type="SAM" id="Phobius"/>
    </source>
</evidence>
<comment type="catalytic activity">
    <reaction evidence="7">
        <text>L-threonyl-[protein] + ATP = O-phospho-L-threonyl-[protein] + ADP + H(+)</text>
        <dbReference type="Rhea" id="RHEA:46608"/>
        <dbReference type="Rhea" id="RHEA-COMP:11060"/>
        <dbReference type="Rhea" id="RHEA-COMP:11605"/>
        <dbReference type="ChEBI" id="CHEBI:15378"/>
        <dbReference type="ChEBI" id="CHEBI:30013"/>
        <dbReference type="ChEBI" id="CHEBI:30616"/>
        <dbReference type="ChEBI" id="CHEBI:61977"/>
        <dbReference type="ChEBI" id="CHEBI:456216"/>
        <dbReference type="EC" id="2.7.11.1"/>
    </reaction>
</comment>
<evidence type="ECO:0000256" key="8">
    <source>
        <dbReference type="ARBA" id="ARBA00048679"/>
    </source>
</evidence>
<comment type="catalytic activity">
    <reaction evidence="8">
        <text>L-seryl-[protein] + ATP = O-phospho-L-seryl-[protein] + ADP + H(+)</text>
        <dbReference type="Rhea" id="RHEA:17989"/>
        <dbReference type="Rhea" id="RHEA-COMP:9863"/>
        <dbReference type="Rhea" id="RHEA-COMP:11604"/>
        <dbReference type="ChEBI" id="CHEBI:15378"/>
        <dbReference type="ChEBI" id="CHEBI:29999"/>
        <dbReference type="ChEBI" id="CHEBI:30616"/>
        <dbReference type="ChEBI" id="CHEBI:83421"/>
        <dbReference type="ChEBI" id="CHEBI:456216"/>
        <dbReference type="EC" id="2.7.11.1"/>
    </reaction>
</comment>
<gene>
    <name evidence="14" type="ORF">A2074_08115</name>
</gene>
<dbReference type="Gene3D" id="3.30.10.20">
    <property type="match status" value="4"/>
</dbReference>
<dbReference type="SMART" id="SM00220">
    <property type="entry name" value="S_TKc"/>
    <property type="match status" value="1"/>
</dbReference>
<dbReference type="NCBIfam" id="NF033483">
    <property type="entry name" value="PknB_PASTA_kin"/>
    <property type="match status" value="1"/>
</dbReference>
<dbReference type="Gene3D" id="3.30.200.20">
    <property type="entry name" value="Phosphorylase Kinase, domain 1"/>
    <property type="match status" value="1"/>
</dbReference>
<evidence type="ECO:0000256" key="3">
    <source>
        <dbReference type="ARBA" id="ARBA00022679"/>
    </source>
</evidence>
<evidence type="ECO:0000313" key="14">
    <source>
        <dbReference type="EMBL" id="OFW36032.1"/>
    </source>
</evidence>
<dbReference type="PROSITE" id="PS50011">
    <property type="entry name" value="PROTEIN_KINASE_DOM"/>
    <property type="match status" value="1"/>
</dbReference>
<keyword evidence="11" id="KW-1133">Transmembrane helix</keyword>
<dbReference type="FunFam" id="3.30.200.20:FF:000035">
    <property type="entry name" value="Serine/threonine protein kinase Stk1"/>
    <property type="match status" value="1"/>
</dbReference>
<dbReference type="GO" id="GO:0005524">
    <property type="term" value="F:ATP binding"/>
    <property type="evidence" value="ECO:0007669"/>
    <property type="project" value="UniProtKB-UniRule"/>
</dbReference>
<dbReference type="SMART" id="SM00740">
    <property type="entry name" value="PASTA"/>
    <property type="match status" value="4"/>
</dbReference>
<comment type="caution">
    <text evidence="14">The sequence shown here is derived from an EMBL/GenBank/DDBJ whole genome shotgun (WGS) entry which is preliminary data.</text>
</comment>
<dbReference type="FunFam" id="1.10.510.10:FF:000021">
    <property type="entry name" value="Serine/threonine protein kinase"/>
    <property type="match status" value="1"/>
</dbReference>
<dbReference type="Gene3D" id="1.10.510.10">
    <property type="entry name" value="Transferase(Phosphotransferase) domain 1"/>
    <property type="match status" value="1"/>
</dbReference>
<dbReference type="PROSITE" id="PS00107">
    <property type="entry name" value="PROTEIN_KINASE_ATP"/>
    <property type="match status" value="1"/>
</dbReference>